<protein>
    <submittedName>
        <fullName evidence="1">Uncharacterized protein</fullName>
    </submittedName>
</protein>
<dbReference type="EMBL" id="REGN01001779">
    <property type="protein sequence ID" value="RNA32621.1"/>
    <property type="molecule type" value="Genomic_DNA"/>
</dbReference>
<proteinExistence type="predicted"/>
<evidence type="ECO:0000313" key="2">
    <source>
        <dbReference type="Proteomes" id="UP000276133"/>
    </source>
</evidence>
<organism evidence="1 2">
    <name type="scientific">Brachionus plicatilis</name>
    <name type="common">Marine rotifer</name>
    <name type="synonym">Brachionus muelleri</name>
    <dbReference type="NCBI Taxonomy" id="10195"/>
    <lineage>
        <taxon>Eukaryota</taxon>
        <taxon>Metazoa</taxon>
        <taxon>Spiralia</taxon>
        <taxon>Gnathifera</taxon>
        <taxon>Rotifera</taxon>
        <taxon>Eurotatoria</taxon>
        <taxon>Monogononta</taxon>
        <taxon>Pseudotrocha</taxon>
        <taxon>Ploima</taxon>
        <taxon>Brachionidae</taxon>
        <taxon>Brachionus</taxon>
    </lineage>
</organism>
<sequence>MKIEIIKLNLLILRTISNLRSEECSMVTEECLTKFKAYYSHTRPLSYTISKFFWLHTQDKV</sequence>
<reference evidence="1 2" key="1">
    <citation type="journal article" date="2018" name="Sci. Rep.">
        <title>Genomic signatures of local adaptation to the degree of environmental predictability in rotifers.</title>
        <authorList>
            <person name="Franch-Gras L."/>
            <person name="Hahn C."/>
            <person name="Garcia-Roger E.M."/>
            <person name="Carmona M.J."/>
            <person name="Serra M."/>
            <person name="Gomez A."/>
        </authorList>
    </citation>
    <scope>NUCLEOTIDE SEQUENCE [LARGE SCALE GENOMIC DNA]</scope>
    <source>
        <strain evidence="1">HYR1</strain>
    </source>
</reference>
<accession>A0A3M7SA31</accession>
<keyword evidence="2" id="KW-1185">Reference proteome</keyword>
<gene>
    <name evidence="1" type="ORF">BpHYR1_008474</name>
</gene>
<evidence type="ECO:0000313" key="1">
    <source>
        <dbReference type="EMBL" id="RNA32621.1"/>
    </source>
</evidence>
<comment type="caution">
    <text evidence="1">The sequence shown here is derived from an EMBL/GenBank/DDBJ whole genome shotgun (WGS) entry which is preliminary data.</text>
</comment>
<dbReference type="AlphaFoldDB" id="A0A3M7SA31"/>
<dbReference type="Proteomes" id="UP000276133">
    <property type="component" value="Unassembled WGS sequence"/>
</dbReference>
<name>A0A3M7SA31_BRAPC</name>